<dbReference type="EMBL" id="CP015614">
    <property type="protein sequence ID" value="ANF55057.1"/>
    <property type="molecule type" value="Genomic_DNA"/>
</dbReference>
<dbReference type="KEGG" id="bne:DA69_10015"/>
<evidence type="ECO:0000256" key="1">
    <source>
        <dbReference type="SAM" id="MobiDB-lite"/>
    </source>
</evidence>
<feature type="region of interest" description="Disordered" evidence="1">
    <location>
        <begin position="45"/>
        <end position="68"/>
    </location>
</feature>
<protein>
    <recommendedName>
        <fullName evidence="4">Cysteine protease</fullName>
    </recommendedName>
</protein>
<dbReference type="RefSeq" id="WP_025978582.1">
    <property type="nucleotide sequence ID" value="NZ_CP015614.1"/>
</dbReference>
<evidence type="ECO:0000313" key="3">
    <source>
        <dbReference type="Proteomes" id="UP000077603"/>
    </source>
</evidence>
<name>A0A172Y775_9CAUL</name>
<proteinExistence type="predicted"/>
<feature type="compositionally biased region" description="Basic residues" evidence="1">
    <location>
        <begin position="59"/>
        <end position="68"/>
    </location>
</feature>
<gene>
    <name evidence="2" type="ORF">DA69_10015</name>
</gene>
<dbReference type="AlphaFoldDB" id="A0A172Y775"/>
<dbReference type="Proteomes" id="UP000077603">
    <property type="component" value="Chromosome"/>
</dbReference>
<evidence type="ECO:0008006" key="4">
    <source>
        <dbReference type="Google" id="ProtNLM"/>
    </source>
</evidence>
<evidence type="ECO:0000313" key="2">
    <source>
        <dbReference type="EMBL" id="ANF55057.1"/>
    </source>
</evidence>
<organism evidence="2 3">
    <name type="scientific">Brevundimonas naejangsanensis</name>
    <dbReference type="NCBI Taxonomy" id="588932"/>
    <lineage>
        <taxon>Bacteria</taxon>
        <taxon>Pseudomonadati</taxon>
        <taxon>Pseudomonadota</taxon>
        <taxon>Alphaproteobacteria</taxon>
        <taxon>Caulobacterales</taxon>
        <taxon>Caulobacteraceae</taxon>
        <taxon>Brevundimonas</taxon>
    </lineage>
</organism>
<accession>A0A172Y775</accession>
<dbReference type="STRING" id="588932.DA69_10015"/>
<keyword evidence="3" id="KW-1185">Reference proteome</keyword>
<reference evidence="2 3" key="1">
    <citation type="journal article" date="2014" name="Genome Announc.">
        <title>Genome Sequence of a Promising Hydrogen-Producing Facultative Anaerobic Bacterium, Brevundimonas naejangsanensis Strain B1.</title>
        <authorList>
            <person name="Su H."/>
            <person name="Zhang T."/>
            <person name="Bao M."/>
            <person name="Jiang Y."/>
            <person name="Wang Y."/>
            <person name="Tan T."/>
        </authorList>
    </citation>
    <scope>NUCLEOTIDE SEQUENCE [LARGE SCALE GENOMIC DNA]</scope>
    <source>
        <strain evidence="2 3">B1</strain>
    </source>
</reference>
<sequence length="68" mass="7665">MFLPSLPTLVSSLLLSRRGRAMMGRHMGKIALAGIAWQLWKRRRGSVEDAPAVKAAPASRRRSRKPRR</sequence>